<dbReference type="PANTHER" id="PTHR30008">
    <property type="entry name" value="EXODEOXYRIBONUCLEASE 7 LARGE SUBUNIT"/>
    <property type="match status" value="1"/>
</dbReference>
<evidence type="ECO:0000256" key="2">
    <source>
        <dbReference type="ARBA" id="ARBA00022722"/>
    </source>
</evidence>
<proteinExistence type="inferred from homology"/>
<dbReference type="Pfam" id="PF13742">
    <property type="entry name" value="tRNA_anti_2"/>
    <property type="match status" value="1"/>
</dbReference>
<dbReference type="HAMAP" id="MF_00378">
    <property type="entry name" value="Exonuc_7_L"/>
    <property type="match status" value="1"/>
</dbReference>
<sequence length="422" mass="47044">MMGFDAASVSDLVSSIKDVLEEQFQEVMVQGEVTNLSPSGAGHWYFTLSDENAALSCALFKGDALRNPLIRNLKDGDKIVIVGPISVYQKRGSFQLLAKRIFPAGEGQLKLQYERLKAKLSQEGFFDIEKKKEIPKFPKRIAVITAEHGAALQDFLNVMNRRSLWMDILIVPALVQGDGAPRSLVSALKKAQAISDVDVIVMTRGGGSMEDLWGFNDENLVRAIHDCPIPVISAVGHQVDFTLCDYVADHRSETPTAAAETLSQPQTELKARLTFCQTHLKSDLFKLYQHVQLMTQKFHPKELLALMKEKIQDAHMRLKSIHLSERASELIGLPEAEQRLDEAELKLLHNMQMKSATLTEKLNRFEHVLEALNPSKVLGRGYSYVTTKEGTVLTSLKDYSKATSGSKIEIQFHDGKGLAIKE</sequence>
<dbReference type="CDD" id="cd04489">
    <property type="entry name" value="ExoVII_LU_OBF"/>
    <property type="match status" value="1"/>
</dbReference>
<gene>
    <name evidence="5 9" type="primary">xseA</name>
    <name evidence="9" type="ORF">SOO65_17275</name>
</gene>
<dbReference type="EMBL" id="CP139487">
    <property type="protein sequence ID" value="WPU64448.1"/>
    <property type="molecule type" value="Genomic_DNA"/>
</dbReference>
<dbReference type="EC" id="3.1.11.6" evidence="5"/>
<dbReference type="AlphaFoldDB" id="A0AAX4HMR5"/>
<comment type="subcellular location">
    <subcellularLocation>
        <location evidence="5 6">Cytoplasm</location>
    </subcellularLocation>
</comment>
<comment type="catalytic activity">
    <reaction evidence="5 6">
        <text>Exonucleolytic cleavage in either 5'- to 3'- or 3'- to 5'-direction to yield nucleoside 5'-phosphates.</text>
        <dbReference type="EC" id="3.1.11.6"/>
    </reaction>
</comment>
<evidence type="ECO:0000313" key="10">
    <source>
        <dbReference type="Proteomes" id="UP001324634"/>
    </source>
</evidence>
<dbReference type="GO" id="GO:0003676">
    <property type="term" value="F:nucleic acid binding"/>
    <property type="evidence" value="ECO:0007669"/>
    <property type="project" value="InterPro"/>
</dbReference>
<dbReference type="Gene3D" id="2.40.50.1010">
    <property type="match status" value="1"/>
</dbReference>
<dbReference type="InterPro" id="IPR025824">
    <property type="entry name" value="OB-fold_nuc-bd_dom"/>
</dbReference>
<evidence type="ECO:0000256" key="1">
    <source>
        <dbReference type="ARBA" id="ARBA00022490"/>
    </source>
</evidence>
<dbReference type="GO" id="GO:0005737">
    <property type="term" value="C:cytoplasm"/>
    <property type="evidence" value="ECO:0007669"/>
    <property type="project" value="UniProtKB-SubCell"/>
</dbReference>
<dbReference type="GO" id="GO:0006308">
    <property type="term" value="P:DNA catabolic process"/>
    <property type="evidence" value="ECO:0007669"/>
    <property type="project" value="UniProtKB-UniRule"/>
</dbReference>
<organism evidence="9 10">
    <name type="scientific">Peredibacter starrii</name>
    <dbReference type="NCBI Taxonomy" id="28202"/>
    <lineage>
        <taxon>Bacteria</taxon>
        <taxon>Pseudomonadati</taxon>
        <taxon>Bdellovibrionota</taxon>
        <taxon>Bacteriovoracia</taxon>
        <taxon>Bacteriovoracales</taxon>
        <taxon>Bacteriovoracaceae</taxon>
        <taxon>Peredibacter</taxon>
    </lineage>
</organism>
<comment type="similarity">
    <text evidence="5 6">Belongs to the XseA family.</text>
</comment>
<dbReference type="NCBIfam" id="TIGR00237">
    <property type="entry name" value="xseA"/>
    <property type="match status" value="1"/>
</dbReference>
<evidence type="ECO:0000256" key="6">
    <source>
        <dbReference type="RuleBase" id="RU004355"/>
    </source>
</evidence>
<dbReference type="InterPro" id="IPR003753">
    <property type="entry name" value="Exonuc_VII_L"/>
</dbReference>
<accession>A0AAX4HMR5</accession>
<name>A0AAX4HMR5_9BACT</name>
<comment type="function">
    <text evidence="5">Bidirectionally degrades single-stranded DNA into large acid-insoluble oligonucleotides, which are then degraded further into small acid-soluble oligonucleotides.</text>
</comment>
<feature type="domain" description="Exonuclease VII large subunit C-terminal" evidence="7">
    <location>
        <begin position="126"/>
        <end position="416"/>
    </location>
</feature>
<evidence type="ECO:0000259" key="8">
    <source>
        <dbReference type="Pfam" id="PF13742"/>
    </source>
</evidence>
<protein>
    <recommendedName>
        <fullName evidence="5">Exodeoxyribonuclease 7 large subunit</fullName>
        <ecNumber evidence="5">3.1.11.6</ecNumber>
    </recommendedName>
    <alternativeName>
        <fullName evidence="5">Exodeoxyribonuclease VII large subunit</fullName>
        <shortName evidence="5">Exonuclease VII large subunit</shortName>
    </alternativeName>
</protein>
<comment type="subunit">
    <text evidence="5">Heterooligomer composed of large and small subunits.</text>
</comment>
<dbReference type="Proteomes" id="UP001324634">
    <property type="component" value="Chromosome"/>
</dbReference>
<evidence type="ECO:0000313" key="9">
    <source>
        <dbReference type="EMBL" id="WPU64448.1"/>
    </source>
</evidence>
<evidence type="ECO:0000259" key="7">
    <source>
        <dbReference type="Pfam" id="PF02601"/>
    </source>
</evidence>
<dbReference type="RefSeq" id="WP_321393275.1">
    <property type="nucleotide sequence ID" value="NZ_CP139487.1"/>
</dbReference>
<dbReference type="GO" id="GO:0008855">
    <property type="term" value="F:exodeoxyribonuclease VII activity"/>
    <property type="evidence" value="ECO:0007669"/>
    <property type="project" value="UniProtKB-UniRule"/>
</dbReference>
<feature type="domain" description="OB-fold nucleic acid binding" evidence="8">
    <location>
        <begin position="8"/>
        <end position="101"/>
    </location>
</feature>
<dbReference type="Pfam" id="PF02601">
    <property type="entry name" value="Exonuc_VII_L"/>
    <property type="match status" value="1"/>
</dbReference>
<keyword evidence="3 5" id="KW-0378">Hydrolase</keyword>
<keyword evidence="2 5" id="KW-0540">Nuclease</keyword>
<evidence type="ECO:0000256" key="4">
    <source>
        <dbReference type="ARBA" id="ARBA00022839"/>
    </source>
</evidence>
<keyword evidence="1 5" id="KW-0963">Cytoplasm</keyword>
<dbReference type="InterPro" id="IPR020579">
    <property type="entry name" value="Exonuc_VII_lsu_C"/>
</dbReference>
<evidence type="ECO:0000256" key="5">
    <source>
        <dbReference type="HAMAP-Rule" id="MF_00378"/>
    </source>
</evidence>
<keyword evidence="10" id="KW-1185">Reference proteome</keyword>
<dbReference type="PANTHER" id="PTHR30008:SF0">
    <property type="entry name" value="EXODEOXYRIBONUCLEASE 7 LARGE SUBUNIT"/>
    <property type="match status" value="1"/>
</dbReference>
<dbReference type="KEGG" id="psti:SOO65_17275"/>
<evidence type="ECO:0000256" key="3">
    <source>
        <dbReference type="ARBA" id="ARBA00022801"/>
    </source>
</evidence>
<keyword evidence="4 5" id="KW-0269">Exonuclease</keyword>
<dbReference type="GO" id="GO:0009318">
    <property type="term" value="C:exodeoxyribonuclease VII complex"/>
    <property type="evidence" value="ECO:0007669"/>
    <property type="project" value="UniProtKB-UniRule"/>
</dbReference>
<reference evidence="9 10" key="1">
    <citation type="submission" date="2023-11" db="EMBL/GenBank/DDBJ databases">
        <title>Peredibacter starrii A3.12.</title>
        <authorList>
            <person name="Mitchell R.J."/>
        </authorList>
    </citation>
    <scope>NUCLEOTIDE SEQUENCE [LARGE SCALE GENOMIC DNA]</scope>
    <source>
        <strain evidence="9 10">A3.12</strain>
    </source>
</reference>